<gene>
    <name evidence="2" type="ORF">J2753_002765</name>
</gene>
<evidence type="ECO:0000259" key="1">
    <source>
        <dbReference type="Pfam" id="PF08241"/>
    </source>
</evidence>
<accession>A0A8T4H1N0</accession>
<reference evidence="2" key="1">
    <citation type="submission" date="2021-03" db="EMBL/GenBank/DDBJ databases">
        <title>Genomic Encyclopedia of Type Strains, Phase IV (KMG-IV): sequencing the most valuable type-strain genomes for metagenomic binning, comparative biology and taxonomic classification.</title>
        <authorList>
            <person name="Goeker M."/>
        </authorList>
    </citation>
    <scope>NUCLEOTIDE SEQUENCE</scope>
    <source>
        <strain evidence="2">DSM 26232</strain>
    </source>
</reference>
<comment type="caution">
    <text evidence="2">The sequence shown here is derived from an EMBL/GenBank/DDBJ whole genome shotgun (WGS) entry which is preliminary data.</text>
</comment>
<dbReference type="PANTHER" id="PTHR43861">
    <property type="entry name" value="TRANS-ACONITATE 2-METHYLTRANSFERASE-RELATED"/>
    <property type="match status" value="1"/>
</dbReference>
<proteinExistence type="predicted"/>
<dbReference type="PANTHER" id="PTHR43861:SF1">
    <property type="entry name" value="TRANS-ACONITATE 2-METHYLTRANSFERASE"/>
    <property type="match status" value="1"/>
</dbReference>
<evidence type="ECO:0000313" key="2">
    <source>
        <dbReference type="EMBL" id="MBP1988253.1"/>
    </source>
</evidence>
<dbReference type="GO" id="GO:0032259">
    <property type="term" value="P:methylation"/>
    <property type="evidence" value="ECO:0007669"/>
    <property type="project" value="UniProtKB-KW"/>
</dbReference>
<dbReference type="Gene3D" id="3.40.50.150">
    <property type="entry name" value="Vaccinia Virus protein VP39"/>
    <property type="match status" value="1"/>
</dbReference>
<organism evidence="2 3">
    <name type="scientific">Halolamina salifodinae</name>
    <dbReference type="NCBI Taxonomy" id="1202767"/>
    <lineage>
        <taxon>Archaea</taxon>
        <taxon>Methanobacteriati</taxon>
        <taxon>Methanobacteriota</taxon>
        <taxon>Stenosarchaea group</taxon>
        <taxon>Halobacteria</taxon>
        <taxon>Halobacteriales</taxon>
        <taxon>Haloferacaceae</taxon>
    </lineage>
</organism>
<dbReference type="RefSeq" id="WP_209492586.1">
    <property type="nucleotide sequence ID" value="NZ_JAGGLC010000006.1"/>
</dbReference>
<dbReference type="InterPro" id="IPR029063">
    <property type="entry name" value="SAM-dependent_MTases_sf"/>
</dbReference>
<protein>
    <submittedName>
        <fullName evidence="2">2-polyprenyl-3-methyl-5-hydroxy-6-metoxy-1, 4-benzoquinol methylase</fullName>
    </submittedName>
</protein>
<keyword evidence="3" id="KW-1185">Reference proteome</keyword>
<keyword evidence="2" id="KW-0808">Transferase</keyword>
<evidence type="ECO:0000313" key="3">
    <source>
        <dbReference type="Proteomes" id="UP000823736"/>
    </source>
</evidence>
<dbReference type="Proteomes" id="UP000823736">
    <property type="component" value="Unassembled WGS sequence"/>
</dbReference>
<keyword evidence="2" id="KW-0489">Methyltransferase</keyword>
<name>A0A8T4H1N0_9EURY</name>
<dbReference type="SUPFAM" id="SSF53335">
    <property type="entry name" value="S-adenosyl-L-methionine-dependent methyltransferases"/>
    <property type="match status" value="1"/>
</dbReference>
<feature type="domain" description="Methyltransferase type 11" evidence="1">
    <location>
        <begin position="56"/>
        <end position="150"/>
    </location>
</feature>
<dbReference type="GO" id="GO:0008757">
    <property type="term" value="F:S-adenosylmethionine-dependent methyltransferase activity"/>
    <property type="evidence" value="ECO:0007669"/>
    <property type="project" value="InterPro"/>
</dbReference>
<dbReference type="AlphaFoldDB" id="A0A8T4H1N0"/>
<dbReference type="OrthoDB" id="57427at2157"/>
<dbReference type="CDD" id="cd02440">
    <property type="entry name" value="AdoMet_MTases"/>
    <property type="match status" value="1"/>
</dbReference>
<sequence length="247" mass="28117">MSDDDERVTVAGYDRLADATDLDQWESPWGDSHYQRHYVWPAAASMLPEVDGLDVLDAGCGVGSYTEWFHDNGAAVVAVDASEDALASARERCPEDVTFYQQNLTEPFEFADSDSFDLVFSNLVLDHIEDWCPVFETFARVLRPGGTVVFTTIHPFRRYLNHRDDLANYYETEGYVVEWGSTDVEIESYYRPIGEVVNAVADAGFRIDEFREARPQESYEDHQPERYESAMAKPDTLCVRVELPGNR</sequence>
<dbReference type="InterPro" id="IPR013216">
    <property type="entry name" value="Methyltransf_11"/>
</dbReference>
<dbReference type="EMBL" id="JAGGLC010000006">
    <property type="protein sequence ID" value="MBP1988253.1"/>
    <property type="molecule type" value="Genomic_DNA"/>
</dbReference>
<dbReference type="Pfam" id="PF08241">
    <property type="entry name" value="Methyltransf_11"/>
    <property type="match status" value="1"/>
</dbReference>